<evidence type="ECO:0000313" key="1">
    <source>
        <dbReference type="EMBL" id="OMO50328.1"/>
    </source>
</evidence>
<organism evidence="1 2">
    <name type="scientific">Corchorus capsularis</name>
    <name type="common">Jute</name>
    <dbReference type="NCBI Taxonomy" id="210143"/>
    <lineage>
        <taxon>Eukaryota</taxon>
        <taxon>Viridiplantae</taxon>
        <taxon>Streptophyta</taxon>
        <taxon>Embryophyta</taxon>
        <taxon>Tracheophyta</taxon>
        <taxon>Spermatophyta</taxon>
        <taxon>Magnoliopsida</taxon>
        <taxon>eudicotyledons</taxon>
        <taxon>Gunneridae</taxon>
        <taxon>Pentapetalae</taxon>
        <taxon>rosids</taxon>
        <taxon>malvids</taxon>
        <taxon>Malvales</taxon>
        <taxon>Malvaceae</taxon>
        <taxon>Grewioideae</taxon>
        <taxon>Apeibeae</taxon>
        <taxon>Corchorus</taxon>
    </lineage>
</organism>
<dbReference type="Gramene" id="OMO50328">
    <property type="protein sequence ID" value="OMO50328"/>
    <property type="gene ID" value="CCACVL1_30501"/>
</dbReference>
<gene>
    <name evidence="1" type="ORF">CCACVL1_30501</name>
</gene>
<sequence>MAYKTLLRPCSTEISQHIWAVIRVHSRRRSQFGKA</sequence>
<comment type="caution">
    <text evidence="1">The sequence shown here is derived from an EMBL/GenBank/DDBJ whole genome shotgun (WGS) entry which is preliminary data.</text>
</comment>
<dbReference type="EMBL" id="AWWV01016191">
    <property type="protein sequence ID" value="OMO50328.1"/>
    <property type="molecule type" value="Genomic_DNA"/>
</dbReference>
<dbReference type="Proteomes" id="UP000188268">
    <property type="component" value="Unassembled WGS sequence"/>
</dbReference>
<protein>
    <submittedName>
        <fullName evidence="1">Uncharacterized protein</fullName>
    </submittedName>
</protein>
<keyword evidence="2" id="KW-1185">Reference proteome</keyword>
<dbReference type="AlphaFoldDB" id="A0A1R3FWT8"/>
<evidence type="ECO:0000313" key="2">
    <source>
        <dbReference type="Proteomes" id="UP000188268"/>
    </source>
</evidence>
<proteinExistence type="predicted"/>
<reference evidence="1 2" key="1">
    <citation type="submission" date="2013-09" db="EMBL/GenBank/DDBJ databases">
        <title>Corchorus capsularis genome sequencing.</title>
        <authorList>
            <person name="Alam M."/>
            <person name="Haque M.S."/>
            <person name="Islam M.S."/>
            <person name="Emdad E.M."/>
            <person name="Islam M.M."/>
            <person name="Ahmed B."/>
            <person name="Halim A."/>
            <person name="Hossen Q.M.M."/>
            <person name="Hossain M.Z."/>
            <person name="Ahmed R."/>
            <person name="Khan M.M."/>
            <person name="Islam R."/>
            <person name="Rashid M.M."/>
            <person name="Khan S.A."/>
            <person name="Rahman M.S."/>
            <person name="Alam M."/>
        </authorList>
    </citation>
    <scope>NUCLEOTIDE SEQUENCE [LARGE SCALE GENOMIC DNA]</scope>
    <source>
        <strain evidence="2">cv. CVL-1</strain>
        <tissue evidence="1">Whole seedling</tissue>
    </source>
</reference>
<name>A0A1R3FWT8_COCAP</name>
<accession>A0A1R3FWT8</accession>